<dbReference type="PATRIC" id="fig|1160705.3.peg.7458"/>
<sequence length="243" mass="25383">MRIMTTSDAIVVPELYAGYPKVAFGGYVAGVLAERSGAPTVRVDFRGPVPVEVPVRIAETADGGVELGEAERPLAAARPAELLLEPPAAPSWDEAAAAAERFRAAPPAGVVDCFGCGLRTADRGLRVHCTPVPERGLVASAWVPSRAFADRDGLLPNHLVWGALDCPGNWAGRFLGTQRPGAVTAALTGTIERPVAAGEPYVLYAWLLSESGRKHMTGVALATAAGELCAVSEALWIDPRPVG</sequence>
<protein>
    <submittedName>
        <fullName evidence="1">Uncharacterized protein</fullName>
    </submittedName>
</protein>
<dbReference type="Proteomes" id="UP000011205">
    <property type="component" value="Unassembled WGS sequence"/>
</dbReference>
<name>L8P5R8_STRVR</name>
<proteinExistence type="predicted"/>
<comment type="caution">
    <text evidence="1">The sequence shown here is derived from an EMBL/GenBank/DDBJ whole genome shotgun (WGS) entry which is preliminary data.</text>
</comment>
<organism evidence="1 2">
    <name type="scientific">Streptomyces viridochromogenes Tue57</name>
    <dbReference type="NCBI Taxonomy" id="1160705"/>
    <lineage>
        <taxon>Bacteria</taxon>
        <taxon>Bacillati</taxon>
        <taxon>Actinomycetota</taxon>
        <taxon>Actinomycetes</taxon>
        <taxon>Kitasatosporales</taxon>
        <taxon>Streptomycetaceae</taxon>
        <taxon>Streptomyces</taxon>
    </lineage>
</organism>
<dbReference type="InterPro" id="IPR029069">
    <property type="entry name" value="HotDog_dom_sf"/>
</dbReference>
<dbReference type="AlphaFoldDB" id="L8P5R8"/>
<evidence type="ECO:0000313" key="1">
    <source>
        <dbReference type="EMBL" id="ELS51529.1"/>
    </source>
</evidence>
<dbReference type="SUPFAM" id="SSF54637">
    <property type="entry name" value="Thioesterase/thiol ester dehydrase-isomerase"/>
    <property type="match status" value="1"/>
</dbReference>
<evidence type="ECO:0000313" key="2">
    <source>
        <dbReference type="Proteomes" id="UP000011205"/>
    </source>
</evidence>
<dbReference type="EMBL" id="AMLP01000231">
    <property type="protein sequence ID" value="ELS51529.1"/>
    <property type="molecule type" value="Genomic_DNA"/>
</dbReference>
<accession>L8P5R8</accession>
<gene>
    <name evidence="1" type="ORF">STVIR_7547</name>
</gene>
<reference evidence="1 2" key="1">
    <citation type="journal article" date="2013" name="Genome Announc.">
        <title>Draft Genome Sequence of Streptomyces viridochromogenes Strain Tu57, Producer of Avilamycin.</title>
        <authorList>
            <person name="Gruning B.A."/>
            <person name="Erxleben A."/>
            <person name="Hahnlein A."/>
            <person name="Gunther S."/>
        </authorList>
    </citation>
    <scope>NUCLEOTIDE SEQUENCE [LARGE SCALE GENOMIC DNA]</scope>
    <source>
        <strain evidence="1 2">Tue57</strain>
    </source>
</reference>
<dbReference type="Gene3D" id="3.10.129.10">
    <property type="entry name" value="Hotdog Thioesterase"/>
    <property type="match status" value="1"/>
</dbReference>